<dbReference type="GO" id="GO:0004530">
    <property type="term" value="F:deoxyribonuclease I activity"/>
    <property type="evidence" value="ECO:0007669"/>
    <property type="project" value="TreeGrafter"/>
</dbReference>
<dbReference type="AlphaFoldDB" id="A0A0F9H7E8"/>
<sequence>MYDTNVLEVLPNSYTYDDDGDGNDSNDIDDSIHLNDLFEREPFIAHFKIKSGGFDFVLINIHTKPDDAENEIGYLPDVIADVFPHLNEMDVICLGDFNADGSYFDEDTYTTIFPSSQYNWLITNSIDTTVAASDNTYDRIVTTLTQVRQNLRNLAEWQVLRWLFTHRKALKTGEIAM</sequence>
<reference evidence="3" key="1">
    <citation type="journal article" date="2015" name="Nature">
        <title>Complex archaea that bridge the gap between prokaryotes and eukaryotes.</title>
        <authorList>
            <person name="Spang A."/>
            <person name="Saw J.H."/>
            <person name="Jorgensen S.L."/>
            <person name="Zaremba-Niedzwiedzka K."/>
            <person name="Martijn J."/>
            <person name="Lind A.E."/>
            <person name="van Eijk R."/>
            <person name="Schleper C."/>
            <person name="Guy L."/>
            <person name="Ettema T.J."/>
        </authorList>
    </citation>
    <scope>NUCLEOTIDE SEQUENCE</scope>
</reference>
<dbReference type="InterPro" id="IPR016202">
    <property type="entry name" value="DNase_I"/>
</dbReference>
<evidence type="ECO:0008006" key="4">
    <source>
        <dbReference type="Google" id="ProtNLM"/>
    </source>
</evidence>
<protein>
    <recommendedName>
        <fullName evidence="4">Endonuclease/exonuclease/phosphatase domain-containing protein</fullName>
    </recommendedName>
</protein>
<keyword evidence="2" id="KW-0378">Hydrolase</keyword>
<name>A0A0F9H7E8_9ZZZZ</name>
<dbReference type="SMART" id="SM00476">
    <property type="entry name" value="DNaseIc"/>
    <property type="match status" value="1"/>
</dbReference>
<dbReference type="GO" id="GO:0006308">
    <property type="term" value="P:DNA catabolic process"/>
    <property type="evidence" value="ECO:0007669"/>
    <property type="project" value="InterPro"/>
</dbReference>
<proteinExistence type="predicted"/>
<dbReference type="GO" id="GO:0005634">
    <property type="term" value="C:nucleus"/>
    <property type="evidence" value="ECO:0007669"/>
    <property type="project" value="TreeGrafter"/>
</dbReference>
<dbReference type="PANTHER" id="PTHR11371">
    <property type="entry name" value="DEOXYRIBONUCLEASE"/>
    <property type="match status" value="1"/>
</dbReference>
<dbReference type="EMBL" id="LAZR01017808">
    <property type="protein sequence ID" value="KKL98891.1"/>
    <property type="molecule type" value="Genomic_DNA"/>
</dbReference>
<evidence type="ECO:0000256" key="2">
    <source>
        <dbReference type="ARBA" id="ARBA00022801"/>
    </source>
</evidence>
<dbReference type="PANTHER" id="PTHR11371:SF31">
    <property type="entry name" value="EXTRACELLULAR NUCLEASE"/>
    <property type="match status" value="1"/>
</dbReference>
<evidence type="ECO:0000256" key="1">
    <source>
        <dbReference type="ARBA" id="ARBA00022722"/>
    </source>
</evidence>
<dbReference type="Gene3D" id="3.60.10.10">
    <property type="entry name" value="Endonuclease/exonuclease/phosphatase"/>
    <property type="match status" value="1"/>
</dbReference>
<gene>
    <name evidence="3" type="ORF">LCGC14_1819880</name>
</gene>
<dbReference type="PRINTS" id="PR00130">
    <property type="entry name" value="DNASEI"/>
</dbReference>
<evidence type="ECO:0000313" key="3">
    <source>
        <dbReference type="EMBL" id="KKL98891.1"/>
    </source>
</evidence>
<organism evidence="3">
    <name type="scientific">marine sediment metagenome</name>
    <dbReference type="NCBI Taxonomy" id="412755"/>
    <lineage>
        <taxon>unclassified sequences</taxon>
        <taxon>metagenomes</taxon>
        <taxon>ecological metagenomes</taxon>
    </lineage>
</organism>
<comment type="caution">
    <text evidence="3">The sequence shown here is derived from an EMBL/GenBank/DDBJ whole genome shotgun (WGS) entry which is preliminary data.</text>
</comment>
<dbReference type="SUPFAM" id="SSF56219">
    <property type="entry name" value="DNase I-like"/>
    <property type="match status" value="1"/>
</dbReference>
<dbReference type="InterPro" id="IPR036691">
    <property type="entry name" value="Endo/exonu/phosph_ase_sf"/>
</dbReference>
<dbReference type="GO" id="GO:0003677">
    <property type="term" value="F:DNA binding"/>
    <property type="evidence" value="ECO:0007669"/>
    <property type="project" value="TreeGrafter"/>
</dbReference>
<keyword evidence="1" id="KW-0540">Nuclease</keyword>
<accession>A0A0F9H7E8</accession>